<dbReference type="InterPro" id="IPR047224">
    <property type="entry name" value="FAS_alpha_su_C"/>
</dbReference>
<dbReference type="Gene3D" id="3.20.20.70">
    <property type="entry name" value="Aldolase class I"/>
    <property type="match status" value="1"/>
</dbReference>
<dbReference type="InterPro" id="IPR020841">
    <property type="entry name" value="PKS_Beta-ketoAc_synthase_dom"/>
</dbReference>
<dbReference type="GO" id="GO:0004312">
    <property type="term" value="F:fatty acid synthase activity"/>
    <property type="evidence" value="ECO:0007669"/>
    <property type="project" value="InterPro"/>
</dbReference>
<dbReference type="Pfam" id="PF17951">
    <property type="entry name" value="FAS_meander"/>
    <property type="match status" value="1"/>
</dbReference>
<dbReference type="Pfam" id="PF00109">
    <property type="entry name" value="ketoacyl-synt"/>
    <property type="match status" value="1"/>
</dbReference>
<dbReference type="InterPro" id="IPR041550">
    <property type="entry name" value="FASI_helical"/>
</dbReference>
<dbReference type="InterPro" id="IPR003965">
    <property type="entry name" value="Fatty_acid_synthase"/>
</dbReference>
<accession>A0A5C3ETD1</accession>
<dbReference type="Pfam" id="PF02801">
    <property type="entry name" value="Ketoacyl-synt_C"/>
    <property type="match status" value="1"/>
</dbReference>
<dbReference type="UniPathway" id="UPA00659"/>
<organism evidence="10 11">
    <name type="scientific">Pseudozyma flocculosa</name>
    <dbReference type="NCBI Taxonomy" id="84751"/>
    <lineage>
        <taxon>Eukaryota</taxon>
        <taxon>Fungi</taxon>
        <taxon>Dikarya</taxon>
        <taxon>Basidiomycota</taxon>
        <taxon>Ustilaginomycotina</taxon>
        <taxon>Ustilaginomycetes</taxon>
        <taxon>Ustilaginales</taxon>
        <taxon>Ustilaginaceae</taxon>
        <taxon>Pseudozyma</taxon>
    </lineage>
</organism>
<dbReference type="GO" id="GO:0006635">
    <property type="term" value="P:fatty acid beta-oxidation"/>
    <property type="evidence" value="ECO:0007669"/>
    <property type="project" value="UniProtKB-UniPathway"/>
</dbReference>
<reference evidence="10 11" key="1">
    <citation type="submission" date="2018-03" db="EMBL/GenBank/DDBJ databases">
        <authorList>
            <person name="Guldener U."/>
        </authorList>
    </citation>
    <scope>NUCLEOTIDE SEQUENCE [LARGE SCALE GENOMIC DNA]</scope>
    <source>
        <strain evidence="10 11">DAOM196992</strain>
    </source>
</reference>
<dbReference type="SUPFAM" id="SSF54637">
    <property type="entry name" value="Thioesterase/thiol ester dehydrase-isomerase"/>
    <property type="match status" value="1"/>
</dbReference>
<dbReference type="Gene3D" id="6.10.140.1400">
    <property type="match status" value="1"/>
</dbReference>
<dbReference type="SUPFAM" id="SSF51412">
    <property type="entry name" value="Inosine monophosphate dehydrogenase (IMPDH)"/>
    <property type="match status" value="1"/>
</dbReference>
<dbReference type="CDD" id="cd00828">
    <property type="entry name" value="elong_cond_enzymes"/>
    <property type="match status" value="1"/>
</dbReference>
<dbReference type="Gene3D" id="3.40.366.10">
    <property type="entry name" value="Malonyl-Coenzyme A Acyl Carrier Protein, domain 2"/>
    <property type="match status" value="3"/>
</dbReference>
<dbReference type="InterPro" id="IPR018201">
    <property type="entry name" value="Ketoacyl_synth_AS"/>
</dbReference>
<keyword evidence="3" id="KW-0597">Phosphoprotein</keyword>
<sequence length="3729" mass="404167">MAASPLRHGSPRDTEVSVSPAFSQMGSDDLHSELATSVSSALSTVRIRSHKANFDLNIPIDPSASVNYFALESIKADFERHLLAAASAESDAAPAPAEAEAEQSKATSADQALFLASFLRFLAERIAAGNDQGRGFASELSLLWASWNQFHSEFLGPSADIHSFALSLGLERRQQLLRAYFEAYAALEAGHFTPQLRRPRLLEEAKAKTIEIYAVFGGQGNNRGYLDELQELYETYRPLVQPLLVAAEGRLCQLARSVASPDGTPHALYQHGYRLLSWIDGTGQRPPADYLTANPISGPMLFLTQLTQYYATCRSIGMTTAEVRDCFAACSGHSQGIIAATVFASAGGNDEFIRRTVGTLDLLFQLAFHAVSATACDEVEPEMQAEAVEAGHDIPTPMLLVNGLERSFLEPRVAACNAYLDADRQIYFSLVNGPTTVVLTGDPRALMGLIRELAPLCASPKLDQTKVPSAKRKPTFKMRFLPVDLPYHAPYLEGVAPAAIEAAAIRWSPKDLVLPVFSTYDGSDLRSLPDDGLVSNLCDQLLTLPVHWQDAIDLPPSATHIVDFGTGGLFGIGGITARNLQGRGIHTMIVSGTHPASADFYRVDGVPRESRWDNAFQPKLVKTSAGKLLLDTPMSRLLGRPPIMVAGMTPTTVSAKLNAAVLNAGYHIELAGGGLYNEKALRARVAEIQSMTEPGHGLTLNSLYINQRQWAVQLPAWIQMRREGLPLEGFCVAAGIPTPQKAEELLTSLREAGIRHVSFKPGSLAGIQQVCKIAAQNPDMGILLQWTGGRAGGHHSAEDFHQPILASYGLIRRQPNLVLVAGSGFTCDDDVWPYLSGEWSVERGASPMPFDGVLFGSRIMTAREAGTSLGVKQLIAQTPGCTDAEWQGTYDKPTGGILTVNSEMNEPIHQIANRATMLWAELDRECFSLPSKEKQLAYLAKNKTRLIGRLNRDFQKVWFAQNKDGVPQLDVADMTYEEVCVRMLSLLFVRDQARWIDRSHRTLFGDWCRRVEERFALSASGKPVGETRSAGRSYRLQSYTDLDTDPHRCLERLMAFYGHARTTQLTAEDAAFFHALCWRAGQKPPPFITRFGEDFATQFKKDSLWQAEDLDAVVDRDPQRVCILQGPIAVRGQSTVDEPVADVLGSVEAGLIAKVLDRFYGGDVSRVPEVEYLDRALFGKRSEHAGLLPPHEVATLGSTVVKTFKADRARTAPVEAWLASLAGKETGWLRALLCSGSVVRGKNVVANPMASLLRPRAGMTVEVTESTAGEPVRLSAFGAARSYGDHDEGFQTLEVARSASAADEIDVTVFEERLGEAVPLHLRFAYRPDQPWAPLHEIEEGRNDRTKRFFWKMWFDAEMPPASQLSPTATFTSQPKALEPEAIKSFCDVVGARSKAYASGQAPMDFAIAAGWEAIMQAAVASCDADLLSLVHLSNEFRMLGTSAGGAALQAGDVCIAEARVVSIRNSDTGKTVRVAADISRQRNGAAFEPVFRVTSEFFYRGSYADFDRCFELSEDDYAVTISSSADLAILRAKEWLEWTADAEPMQGAKLRFRFRTDAKHRDSTTFRSLDVTGSVLEERAELGGDLVEVARIDYSADAPSVGNPVLDYVRRFGRDATDDAVPLDTAYELGHAKSVRTFYAPASNEAYSRASGDFNPIHVNPYFASLAGLPGTITHGMFTSAATRRFVEAIAADGDPARCTSFTAEFSGMVLPGDRLSATLSHVAMRRGEKVISVRLVNQRDETVLVGEAQVRQPTTVYVFTGQGSQTQGMGMDLYASSDVARAIWDEAEEHLYGSLGISIIEIVRENPKSKTVFFGGASGQRIRSTYMAMDYVTTDSSGNPVRRPMFPSITRTTRSFTFESPKGLLFDTRFAQVALVLFELSAFRDAQHRGLIVDDAPFAGHSLGEYAALASVGGMMRLRDLVDVVFFRGLTMQNAVPRDSQGRSSYGMVAVAAAKAFAKGGPVAPDAALASIVDLVGRRSGELLQTVNFNVAEQQSVVAGHEVALWAMGSVLDRVGKRVGPNVESYAESADVIALVEDAVSEAKRLAAHGSVPLERGLATIPLAGIDVPFHSRFLESGIPPFRAFLQQRLRSEMVHPDKLVGRYIPNLTASPFALSREYVERIHDQTGSAVLERVLADWDSISAPGGAQELAATIVVELLTYQFASPVRWIETQDIFFRDVNFARLVEFGPGPILVGMANRTLAGRYLRSDRTLGVERKMLCSSKDHDAIGYVHSAPAAAADDEGPAKASSPAPAPTPAPAPAAPVVAAAPAAPVEAVEVADAPLDPVVTLKAILAQKMKLASSEVASSKTIKSMTGGRSTLQNEIIGDLQLEFSELPDRSEDLSIEDLGKALQPGYSGTLGKYTTALVARLVTSKMPGGFGLSAIKAQANKNWGLGPGRTDALLLEAITREPAQRLPNEAEATKWLQTVAEAYAAASGISLTRASAGGAGQSGGAAGGAVVSSQELLLLQAKQEAHAQKQIQALQDYLGVDVDLSKRAQEGVQEHLERVTRMFDDILAEHGDSYTNGIQGKFEPLHARHYESYWNWSRQNVALLFADLLSGKIDDSDAELATRCIALVNQLDGPAPLEHERRRLEAASGPGKALALRVCELLLACRFDGPSRYQDARAPLGPSTSLDARGNTVYKEVPRAGLASLEDYVLQMASSGRYRSTAAAPRTLELVQQKTVSTDSTAERSAISFSTADGQAPWLRAARKERASWLFDEELTQLYLDGLLDLAKHGRSYHGLNVLVTGAGKGSIAAEMVKRLLSGGARVIVTTSSFSPKKAQEFQKLYREWGGRGSRLTVVPFNQASRKDVSAVVEYVYSTLKVDIDVLVPFAAISENGRQIDGIDDQSELAHRIMLTNVVRLMGAIKTHKSARRLHNRPTQVILPLSFNHGVIGNDGLYGASKIGLETLLNSVRSEDWSDYLFVTGANIGICRGTDLMADLDVVAEGLERDLGLRTFSTHEMAFNLMGLLDPDFAAANQIEPVMLDLTGDASQVKNISYHMRSKTAAAQQASEIRRSLIAESSNEFAVTKGHAAADLHRTAQLQPRGLSKFAYPEVGSHELNQAIARSEGPLDLDQVIVVTGFAEVGPWGSSRTRWEMEVDGAFSVEGLIEMAWLTGKIRHFDGKLASGKAYVGWVDAKTGEPVHDSEVRARYEKQILEHAGIRLVEPELLRGFDPDRKGYTQEVQLNHDLEALEVSASEAAKYRLQHGDNVAIWEDPATGSWYMRLKKGASILLPKAVRFDRRVAGQLPTGWSAARYGIPDDIVAQTDETALYALVCVAEALVEAGIDDPYELFKHVHVSEVGTCLGSAMGGLNSLSKMFRDRRNDVEVQNDILQETFINTVAGWINLLLVSSCGPITPTVGACATALQSLDVAAETIRSGKAKIMVAGGYEGLSEESMFEFAQMKATASSDDAFQAGLGASEMSKPMTSGRSGFVESMGCGVQIVMSAATALAIGAPINGILAFSRTASDRQGRSIPAPGQGVLSTAAPLKRALASWGLGGDDVGVISMHGTSTKANDRNESDVYHKLLQRIGRTPGNAVPAMAQKWLCGHAKGGAAALAINGLMQSINSATVAGNRNADDIAAELRRFDYLMYPCTSLARTRTDLHAGLVTSFGFGQVGGAVLVLHGSHLLGRLSRDDFEAYLSRRERRQAITFRRMQSLLVKGDLVRIKEHAPYPAELESEVLLDPEVRAERIGDSYGFRLPLVTAGGDGRAVEEAA</sequence>
<comment type="pathway">
    <text evidence="1">Lipid metabolism; fatty acid beta-oxidation.</text>
</comment>
<dbReference type="Gene3D" id="6.20.240.10">
    <property type="match status" value="1"/>
</dbReference>
<dbReference type="EMBL" id="OOIP01000001">
    <property type="protein sequence ID" value="SPO35302.1"/>
    <property type="molecule type" value="Genomic_DNA"/>
</dbReference>
<dbReference type="Gene3D" id="1.20.1050.120">
    <property type="match status" value="1"/>
</dbReference>
<dbReference type="GO" id="GO:0004300">
    <property type="term" value="F:enoyl-CoA hydratase activity"/>
    <property type="evidence" value="ECO:0007669"/>
    <property type="project" value="UniProtKB-ARBA"/>
</dbReference>
<dbReference type="InterPro" id="IPR001227">
    <property type="entry name" value="Ac_transferase_dom_sf"/>
</dbReference>
<dbReference type="Pfam" id="PF22235">
    <property type="entry name" value="FAS1_thioest_ins"/>
    <property type="match status" value="1"/>
</dbReference>
<dbReference type="GO" id="GO:0004318">
    <property type="term" value="F:enoyl-[acyl-carrier-protein] reductase (NADH) activity"/>
    <property type="evidence" value="ECO:0007669"/>
    <property type="project" value="InterPro"/>
</dbReference>
<dbReference type="InterPro" id="IPR014030">
    <property type="entry name" value="Ketoacyl_synth_N"/>
</dbReference>
<protein>
    <submittedName>
        <fullName evidence="10">Related to fatty acid synthase FAS2</fullName>
    </submittedName>
</protein>
<dbReference type="InterPro" id="IPR036291">
    <property type="entry name" value="NAD(P)-bd_dom_sf"/>
</dbReference>
<dbReference type="InterPro" id="IPR013565">
    <property type="entry name" value="Fas1/AflB-like_central"/>
</dbReference>
<keyword evidence="11" id="KW-1185">Reference proteome</keyword>
<gene>
    <name evidence="10" type="ORF">PSFLO_00773</name>
</gene>
<dbReference type="Pfam" id="PF17828">
    <property type="entry name" value="FAS_N"/>
    <property type="match status" value="1"/>
</dbReference>
<evidence type="ECO:0000256" key="5">
    <source>
        <dbReference type="ARBA" id="ARBA00022801"/>
    </source>
</evidence>
<dbReference type="PANTHER" id="PTHR10982">
    <property type="entry name" value="MALONYL COA-ACYL CARRIER PROTEIN TRANSACYLASE"/>
    <property type="match status" value="1"/>
</dbReference>
<dbReference type="FunFam" id="3.90.25.70:FF:000001">
    <property type="entry name" value="Fatty acid synthase subunit alpha"/>
    <property type="match status" value="1"/>
</dbReference>
<dbReference type="GO" id="GO:0004315">
    <property type="term" value="F:3-oxoacyl-[acyl-carrier-protein] synthase activity"/>
    <property type="evidence" value="ECO:0007669"/>
    <property type="project" value="InterPro"/>
</dbReference>
<evidence type="ECO:0000256" key="6">
    <source>
        <dbReference type="ARBA" id="ARBA00022857"/>
    </source>
</evidence>
<dbReference type="InterPro" id="IPR016039">
    <property type="entry name" value="Thiolase-like"/>
</dbReference>
<dbReference type="Pfam" id="PF18325">
    <property type="entry name" value="Fas_alpha_ACP"/>
    <property type="match status" value="1"/>
</dbReference>
<dbReference type="Gene3D" id="1.20.930.70">
    <property type="match status" value="1"/>
</dbReference>
<dbReference type="PANTHER" id="PTHR10982:SF21">
    <property type="entry name" value="FATTY ACID SYNTHASE SUBUNIT BETA"/>
    <property type="match status" value="1"/>
</dbReference>
<evidence type="ECO:0000256" key="4">
    <source>
        <dbReference type="ARBA" id="ARBA00022679"/>
    </source>
</evidence>
<dbReference type="InterPro" id="IPR032088">
    <property type="entry name" value="SAT"/>
</dbReference>
<dbReference type="Gene3D" id="3.90.25.70">
    <property type="match status" value="1"/>
</dbReference>
<dbReference type="SMART" id="SM00827">
    <property type="entry name" value="PKS_AT"/>
    <property type="match status" value="1"/>
</dbReference>
<feature type="region of interest" description="Disordered" evidence="8">
    <location>
        <begin position="2243"/>
        <end position="2264"/>
    </location>
</feature>
<dbReference type="Gene3D" id="6.10.60.10">
    <property type="match status" value="1"/>
</dbReference>
<dbReference type="GO" id="GO:0005835">
    <property type="term" value="C:fatty acid synthase complex"/>
    <property type="evidence" value="ECO:0007669"/>
    <property type="project" value="InterPro"/>
</dbReference>
<dbReference type="OrthoDB" id="4251012at2759"/>
<dbReference type="PROSITE" id="PS52004">
    <property type="entry name" value="KS3_2"/>
    <property type="match status" value="1"/>
</dbReference>
<feature type="domain" description="Ketosynthase family 3 (KS3)" evidence="9">
    <location>
        <begin position="3174"/>
        <end position="3637"/>
    </location>
</feature>
<dbReference type="InterPro" id="IPR014031">
    <property type="entry name" value="Ketoacyl_synth_C"/>
</dbReference>
<dbReference type="Pfam" id="PF08354">
    <property type="entry name" value="Fas1-AflB-like_hel"/>
    <property type="match status" value="1"/>
</dbReference>
<evidence type="ECO:0000256" key="7">
    <source>
        <dbReference type="ARBA" id="ARBA00023002"/>
    </source>
</evidence>
<evidence type="ECO:0000313" key="11">
    <source>
        <dbReference type="Proteomes" id="UP000323386"/>
    </source>
</evidence>
<dbReference type="InterPro" id="IPR029069">
    <property type="entry name" value="HotDog_dom_sf"/>
</dbReference>
<dbReference type="FunFam" id="3.20.20.70:FF:000078">
    <property type="entry name" value="Fatty acid synthase beta subunit dehydratase"/>
    <property type="match status" value="1"/>
</dbReference>
<dbReference type="PRINTS" id="PR01483">
    <property type="entry name" value="FASYNTHASE"/>
</dbReference>
<feature type="region of interest" description="Disordered" evidence="8">
    <location>
        <begin position="1"/>
        <end position="23"/>
    </location>
</feature>
<evidence type="ECO:0000256" key="2">
    <source>
        <dbReference type="ARBA" id="ARBA00022450"/>
    </source>
</evidence>
<dbReference type="InterPro" id="IPR039569">
    <property type="entry name" value="FAS1-like_DH_region"/>
</dbReference>
<keyword evidence="4" id="KW-0808">Transferase</keyword>
<dbReference type="FunFam" id="3.40.50.720:FF:000168">
    <property type="entry name" value="Fatty acid synthase subunit alpha"/>
    <property type="match status" value="1"/>
</dbReference>
<dbReference type="SUPFAM" id="SSF52151">
    <property type="entry name" value="FabD/lysophospholipase-like"/>
    <property type="match status" value="2"/>
</dbReference>
<keyword evidence="7" id="KW-0560">Oxidoreductase</keyword>
<dbReference type="InterPro" id="IPR013785">
    <property type="entry name" value="Aldolase_TIM"/>
</dbReference>
<dbReference type="SMART" id="SM00825">
    <property type="entry name" value="PKS_KS"/>
    <property type="match status" value="1"/>
</dbReference>
<dbReference type="InterPro" id="IPR040899">
    <property type="entry name" value="Fas_alpha_ACP"/>
</dbReference>
<evidence type="ECO:0000259" key="9">
    <source>
        <dbReference type="PROSITE" id="PS52004"/>
    </source>
</evidence>
<evidence type="ECO:0000256" key="1">
    <source>
        <dbReference type="ARBA" id="ARBA00005005"/>
    </source>
</evidence>
<evidence type="ECO:0000256" key="8">
    <source>
        <dbReference type="SAM" id="MobiDB-lite"/>
    </source>
</evidence>
<keyword evidence="6" id="KW-0521">NADP</keyword>
<dbReference type="Gene3D" id="3.40.50.720">
    <property type="entry name" value="NAD(P)-binding Rossmann-like Domain"/>
    <property type="match status" value="1"/>
</dbReference>
<name>A0A5C3ETD1_9BASI</name>
<dbReference type="Gene3D" id="3.10.129.10">
    <property type="entry name" value="Hotdog Thioesterase"/>
    <property type="match status" value="1"/>
</dbReference>
<dbReference type="SUPFAM" id="SSF53901">
    <property type="entry name" value="Thiolase-like"/>
    <property type="match status" value="2"/>
</dbReference>
<dbReference type="GO" id="GO:0019171">
    <property type="term" value="F:(3R)-hydroxyacyl-[acyl-carrier-protein] dehydratase activity"/>
    <property type="evidence" value="ECO:0007669"/>
    <property type="project" value="InterPro"/>
</dbReference>
<proteinExistence type="predicted"/>
<evidence type="ECO:0000313" key="10">
    <source>
        <dbReference type="EMBL" id="SPO35302.1"/>
    </source>
</evidence>
<evidence type="ECO:0000256" key="3">
    <source>
        <dbReference type="ARBA" id="ARBA00022553"/>
    </source>
</evidence>
<dbReference type="GO" id="GO:0006633">
    <property type="term" value="P:fatty acid biosynthetic process"/>
    <property type="evidence" value="ECO:0007669"/>
    <property type="project" value="InterPro"/>
</dbReference>
<dbReference type="InterPro" id="IPR040883">
    <property type="entry name" value="FAS_meander"/>
</dbReference>
<dbReference type="InterPro" id="IPR002539">
    <property type="entry name" value="MaoC-like_dom"/>
</dbReference>
<dbReference type="Gene3D" id="3.30.1120.100">
    <property type="match status" value="1"/>
</dbReference>
<dbReference type="CDD" id="cd03447">
    <property type="entry name" value="FAS_MaoC"/>
    <property type="match status" value="1"/>
</dbReference>
<dbReference type="GO" id="GO:0016787">
    <property type="term" value="F:hydrolase activity"/>
    <property type="evidence" value="ECO:0007669"/>
    <property type="project" value="UniProtKB-KW"/>
</dbReference>
<dbReference type="Pfam" id="PF00698">
    <property type="entry name" value="Acyl_transf_1"/>
    <property type="match status" value="1"/>
</dbReference>
<dbReference type="InterPro" id="IPR014043">
    <property type="entry name" value="Acyl_transferase_dom"/>
</dbReference>
<dbReference type="InterPro" id="IPR050830">
    <property type="entry name" value="Fungal_FAS"/>
</dbReference>
<dbReference type="PROSITE" id="PS00606">
    <property type="entry name" value="KS3_1"/>
    <property type="match status" value="1"/>
</dbReference>
<dbReference type="Proteomes" id="UP000323386">
    <property type="component" value="Unassembled WGS sequence"/>
</dbReference>
<dbReference type="Gene3D" id="3.40.47.10">
    <property type="match status" value="2"/>
</dbReference>
<keyword evidence="5" id="KW-0378">Hydrolase</keyword>
<dbReference type="InterPro" id="IPR002347">
    <property type="entry name" value="SDR_fam"/>
</dbReference>
<dbReference type="CDD" id="cd08950">
    <property type="entry name" value="KR_fFAS_SDR_c_like"/>
    <property type="match status" value="1"/>
</dbReference>
<feature type="compositionally biased region" description="Pro residues" evidence="8">
    <location>
        <begin position="2255"/>
        <end position="2264"/>
    </location>
</feature>
<dbReference type="Pfam" id="PF18314">
    <property type="entry name" value="FAS_I_H"/>
    <property type="match status" value="1"/>
</dbReference>
<dbReference type="InterPro" id="IPR041099">
    <property type="entry name" value="FAS1_N"/>
</dbReference>
<dbReference type="Pfam" id="PF00106">
    <property type="entry name" value="adh_short"/>
    <property type="match status" value="1"/>
</dbReference>
<dbReference type="Gene3D" id="6.10.250.1930">
    <property type="match status" value="1"/>
</dbReference>
<dbReference type="Pfam" id="PF01575">
    <property type="entry name" value="MaoC_dehydratas"/>
    <property type="match status" value="1"/>
</dbReference>
<keyword evidence="2" id="KW-0596">Phosphopantetheine</keyword>
<dbReference type="SUPFAM" id="SSF51735">
    <property type="entry name" value="NAD(P)-binding Rossmann-fold domains"/>
    <property type="match status" value="1"/>
</dbReference>
<dbReference type="Pfam" id="PF13452">
    <property type="entry name" value="FAS1_DH_region"/>
    <property type="match status" value="1"/>
</dbReference>
<dbReference type="GO" id="GO:0008897">
    <property type="term" value="F:holo-[acyl-carrier-protein] synthase activity"/>
    <property type="evidence" value="ECO:0007669"/>
    <property type="project" value="InterPro"/>
</dbReference>
<dbReference type="Pfam" id="PF16073">
    <property type="entry name" value="SAT"/>
    <property type="match status" value="1"/>
</dbReference>
<dbReference type="InterPro" id="IPR016035">
    <property type="entry name" value="Acyl_Trfase/lysoPLipase"/>
</dbReference>